<evidence type="ECO:0000256" key="2">
    <source>
        <dbReference type="ARBA" id="ARBA00012438"/>
    </source>
</evidence>
<reference evidence="10 11" key="1">
    <citation type="submission" date="2021-01" db="EMBL/GenBank/DDBJ databases">
        <title>Whole genome shotgun sequence of Actinoplanes humidus NBRC 14915.</title>
        <authorList>
            <person name="Komaki H."/>
            <person name="Tamura T."/>
        </authorList>
    </citation>
    <scope>NUCLEOTIDE SEQUENCE [LARGE SCALE GENOMIC DNA]</scope>
    <source>
        <strain evidence="10 11">NBRC 14915</strain>
    </source>
</reference>
<keyword evidence="6" id="KW-0175">Coiled coil</keyword>
<feature type="coiled-coil region" evidence="6">
    <location>
        <begin position="109"/>
        <end position="164"/>
    </location>
</feature>
<evidence type="ECO:0000256" key="8">
    <source>
        <dbReference type="SAM" id="Phobius"/>
    </source>
</evidence>
<evidence type="ECO:0000259" key="9">
    <source>
        <dbReference type="Pfam" id="PF02518"/>
    </source>
</evidence>
<keyword evidence="8" id="KW-0472">Membrane</keyword>
<keyword evidence="8" id="KW-0812">Transmembrane</keyword>
<comment type="caution">
    <text evidence="10">The sequence shown here is derived from an EMBL/GenBank/DDBJ whole genome shotgun (WGS) entry which is preliminary data.</text>
</comment>
<name>A0ABQ4A7V5_9ACTN</name>
<dbReference type="EMBL" id="BOMN01000161">
    <property type="protein sequence ID" value="GIE26926.1"/>
    <property type="molecule type" value="Genomic_DNA"/>
</dbReference>
<dbReference type="Pfam" id="PF02518">
    <property type="entry name" value="HATPase_c"/>
    <property type="match status" value="1"/>
</dbReference>
<dbReference type="SUPFAM" id="SSF55874">
    <property type="entry name" value="ATPase domain of HSP90 chaperone/DNA topoisomerase II/histidine kinase"/>
    <property type="match status" value="1"/>
</dbReference>
<sequence length="562" mass="59890">MPQLATSPASVPDDALLRGRLPWLIVAPAGAAALLFAAMAGYLWASGPSRSDIVLIVAFLVGVVVLCVAAGRALSTVRRAEDLLLPLRSEAGAAQADALNARAESEGFRADAENARALAETARVQAENARATIESARAEAENAKAAAERAHTEAEAALAEAAESRVEAGRLREAAKLPSPTSTPAGRQVEVFVNLSRRLQSLVHREIKLLDALENEVEDPDLLKGLFQVDHLATRIRRHAENLAVLGGAVSRRQWSRPVALTEVLRSAIAEVEHYSRVKLVPPIEGTVPGHAVASIIHLVAELIENATMFAPPHTQVLLRAQMVTAGVVVEVEDRGLGMQAVDRERVNRLLSNPDDINLDELLRDGRIGLFVVSMIARQHHITVQLQANIYGGTQAVIVLPRHLLGSAQDDPKLIADRPKLIVDRPKPIVDRPEPLELTAPAPAQAQLPPSPPPPAWPAKLTQPATRTQTAPATLTQSAPATLTQTAPPEPEPVPAGETAENPPPLPRRSSQTHLAPQLQSGPPQPPTFNDEGETDPGLMASFLQGVSRSEAGEQPPAASSR</sequence>
<dbReference type="Proteomes" id="UP000603200">
    <property type="component" value="Unassembled WGS sequence"/>
</dbReference>
<keyword evidence="5" id="KW-0418">Kinase</keyword>
<feature type="region of interest" description="Disordered" evidence="7">
    <location>
        <begin position="443"/>
        <end position="562"/>
    </location>
</feature>
<evidence type="ECO:0000256" key="7">
    <source>
        <dbReference type="SAM" id="MobiDB-lite"/>
    </source>
</evidence>
<evidence type="ECO:0000313" key="11">
    <source>
        <dbReference type="Proteomes" id="UP000603200"/>
    </source>
</evidence>
<evidence type="ECO:0000313" key="10">
    <source>
        <dbReference type="EMBL" id="GIE26926.1"/>
    </source>
</evidence>
<evidence type="ECO:0000256" key="3">
    <source>
        <dbReference type="ARBA" id="ARBA00022553"/>
    </source>
</evidence>
<proteinExistence type="predicted"/>
<protein>
    <recommendedName>
        <fullName evidence="2">histidine kinase</fullName>
        <ecNumber evidence="2">2.7.13.3</ecNumber>
    </recommendedName>
</protein>
<organism evidence="10 11">
    <name type="scientific">Winogradskya humida</name>
    <dbReference type="NCBI Taxonomy" id="113566"/>
    <lineage>
        <taxon>Bacteria</taxon>
        <taxon>Bacillati</taxon>
        <taxon>Actinomycetota</taxon>
        <taxon>Actinomycetes</taxon>
        <taxon>Micromonosporales</taxon>
        <taxon>Micromonosporaceae</taxon>
        <taxon>Winogradskya</taxon>
    </lineage>
</organism>
<evidence type="ECO:0000256" key="1">
    <source>
        <dbReference type="ARBA" id="ARBA00000085"/>
    </source>
</evidence>
<keyword evidence="3" id="KW-0597">Phosphoprotein</keyword>
<feature type="compositionally biased region" description="Polar residues" evidence="7">
    <location>
        <begin position="509"/>
        <end position="522"/>
    </location>
</feature>
<feature type="transmembrane region" description="Helical" evidence="8">
    <location>
        <begin position="20"/>
        <end position="44"/>
    </location>
</feature>
<feature type="transmembrane region" description="Helical" evidence="8">
    <location>
        <begin position="53"/>
        <end position="74"/>
    </location>
</feature>
<dbReference type="InterPro" id="IPR050428">
    <property type="entry name" value="TCS_sensor_his_kinase"/>
</dbReference>
<comment type="catalytic activity">
    <reaction evidence="1">
        <text>ATP + protein L-histidine = ADP + protein N-phospho-L-histidine.</text>
        <dbReference type="EC" id="2.7.13.3"/>
    </reaction>
</comment>
<evidence type="ECO:0000256" key="4">
    <source>
        <dbReference type="ARBA" id="ARBA00022679"/>
    </source>
</evidence>
<feature type="compositionally biased region" description="Low complexity" evidence="7">
    <location>
        <begin position="458"/>
        <end position="477"/>
    </location>
</feature>
<feature type="domain" description="Histidine kinase/HSP90-like ATPase" evidence="9">
    <location>
        <begin position="295"/>
        <end position="402"/>
    </location>
</feature>
<dbReference type="PANTHER" id="PTHR45436:SF5">
    <property type="entry name" value="SENSOR HISTIDINE KINASE TRCS"/>
    <property type="match status" value="1"/>
</dbReference>
<keyword evidence="4" id="KW-0808">Transferase</keyword>
<accession>A0ABQ4A7V5</accession>
<dbReference type="PANTHER" id="PTHR45436">
    <property type="entry name" value="SENSOR HISTIDINE KINASE YKOH"/>
    <property type="match status" value="1"/>
</dbReference>
<dbReference type="InterPro" id="IPR003594">
    <property type="entry name" value="HATPase_dom"/>
</dbReference>
<evidence type="ECO:0000256" key="6">
    <source>
        <dbReference type="SAM" id="Coils"/>
    </source>
</evidence>
<keyword evidence="11" id="KW-1185">Reference proteome</keyword>
<gene>
    <name evidence="10" type="ORF">Ahu01nite_100280</name>
</gene>
<dbReference type="EC" id="2.7.13.3" evidence="2"/>
<dbReference type="InterPro" id="IPR036890">
    <property type="entry name" value="HATPase_C_sf"/>
</dbReference>
<keyword evidence="8" id="KW-1133">Transmembrane helix</keyword>
<evidence type="ECO:0000256" key="5">
    <source>
        <dbReference type="ARBA" id="ARBA00022777"/>
    </source>
</evidence>
<dbReference type="Gene3D" id="3.30.565.10">
    <property type="entry name" value="Histidine kinase-like ATPase, C-terminal domain"/>
    <property type="match status" value="1"/>
</dbReference>